<dbReference type="AlphaFoldDB" id="A0A1I7UIX2"/>
<organism evidence="1 2">
    <name type="scientific">Caenorhabditis tropicalis</name>
    <dbReference type="NCBI Taxonomy" id="1561998"/>
    <lineage>
        <taxon>Eukaryota</taxon>
        <taxon>Metazoa</taxon>
        <taxon>Ecdysozoa</taxon>
        <taxon>Nematoda</taxon>
        <taxon>Chromadorea</taxon>
        <taxon>Rhabditida</taxon>
        <taxon>Rhabditina</taxon>
        <taxon>Rhabditomorpha</taxon>
        <taxon>Rhabditoidea</taxon>
        <taxon>Rhabditidae</taxon>
        <taxon>Peloderinae</taxon>
        <taxon>Caenorhabditis</taxon>
    </lineage>
</organism>
<protein>
    <submittedName>
        <fullName evidence="2">Secreted protein</fullName>
    </submittedName>
</protein>
<name>A0A1I7UIX2_9PELO</name>
<dbReference type="Proteomes" id="UP000095282">
    <property type="component" value="Unplaced"/>
</dbReference>
<accession>A0A1I7UIX2</accession>
<reference evidence="2" key="1">
    <citation type="submission" date="2016-11" db="UniProtKB">
        <authorList>
            <consortium name="WormBaseParasite"/>
        </authorList>
    </citation>
    <scope>IDENTIFICATION</scope>
</reference>
<keyword evidence="1" id="KW-1185">Reference proteome</keyword>
<evidence type="ECO:0000313" key="1">
    <source>
        <dbReference type="Proteomes" id="UP000095282"/>
    </source>
</evidence>
<dbReference type="WBParaSite" id="Csp11.Scaffold629.g9777.t1">
    <property type="protein sequence ID" value="Csp11.Scaffold629.g9777.t1"/>
    <property type="gene ID" value="Csp11.Scaffold629.g9777"/>
</dbReference>
<proteinExistence type="predicted"/>
<sequence>MPSHFPFHSNCAPSLLLFVRGLKRLRKVDDFCPIMCPSTTTLSLSHRPIYCRMCVCGKENLLRVIDVTFNL</sequence>
<evidence type="ECO:0000313" key="2">
    <source>
        <dbReference type="WBParaSite" id="Csp11.Scaffold629.g9777.t1"/>
    </source>
</evidence>